<dbReference type="AlphaFoldDB" id="A0A0E9WV44"/>
<sequence length="42" mass="4782">MGKYFCTFSKSESIFSYNHKSEHIPKDKSLLQDCTIPTAVSI</sequence>
<reference evidence="1" key="2">
    <citation type="journal article" date="2015" name="Fish Shellfish Immunol.">
        <title>Early steps in the European eel (Anguilla anguilla)-Vibrio vulnificus interaction in the gills: Role of the RtxA13 toxin.</title>
        <authorList>
            <person name="Callol A."/>
            <person name="Pajuelo D."/>
            <person name="Ebbesson L."/>
            <person name="Teles M."/>
            <person name="MacKenzie S."/>
            <person name="Amaro C."/>
        </authorList>
    </citation>
    <scope>NUCLEOTIDE SEQUENCE</scope>
</reference>
<name>A0A0E9WV44_ANGAN</name>
<evidence type="ECO:0000313" key="1">
    <source>
        <dbReference type="EMBL" id="JAH94247.1"/>
    </source>
</evidence>
<organism evidence="1">
    <name type="scientific">Anguilla anguilla</name>
    <name type="common">European freshwater eel</name>
    <name type="synonym">Muraena anguilla</name>
    <dbReference type="NCBI Taxonomy" id="7936"/>
    <lineage>
        <taxon>Eukaryota</taxon>
        <taxon>Metazoa</taxon>
        <taxon>Chordata</taxon>
        <taxon>Craniata</taxon>
        <taxon>Vertebrata</taxon>
        <taxon>Euteleostomi</taxon>
        <taxon>Actinopterygii</taxon>
        <taxon>Neopterygii</taxon>
        <taxon>Teleostei</taxon>
        <taxon>Anguilliformes</taxon>
        <taxon>Anguillidae</taxon>
        <taxon>Anguilla</taxon>
    </lineage>
</organism>
<dbReference type="EMBL" id="GBXM01014330">
    <property type="protein sequence ID" value="JAH94247.1"/>
    <property type="molecule type" value="Transcribed_RNA"/>
</dbReference>
<proteinExistence type="predicted"/>
<protein>
    <submittedName>
        <fullName evidence="1">Uncharacterized protein</fullName>
    </submittedName>
</protein>
<reference evidence="1" key="1">
    <citation type="submission" date="2014-11" db="EMBL/GenBank/DDBJ databases">
        <authorList>
            <person name="Amaro Gonzalez C."/>
        </authorList>
    </citation>
    <scope>NUCLEOTIDE SEQUENCE</scope>
</reference>
<accession>A0A0E9WV44</accession>